<protein>
    <submittedName>
        <fullName evidence="1">Uncharacterized protein</fullName>
    </submittedName>
</protein>
<dbReference type="PROSITE" id="PS51257">
    <property type="entry name" value="PROKAR_LIPOPROTEIN"/>
    <property type="match status" value="1"/>
</dbReference>
<evidence type="ECO:0000313" key="1">
    <source>
        <dbReference type="EMBL" id="PWJ36174.1"/>
    </source>
</evidence>
<keyword evidence="2" id="KW-1185">Reference proteome</keyword>
<reference evidence="1 2" key="1">
    <citation type="submission" date="2018-03" db="EMBL/GenBank/DDBJ databases">
        <title>Genomic Encyclopedia of Archaeal and Bacterial Type Strains, Phase II (KMG-II): from individual species to whole genera.</title>
        <authorList>
            <person name="Goeker M."/>
        </authorList>
    </citation>
    <scope>NUCLEOTIDE SEQUENCE [LARGE SCALE GENOMIC DNA]</scope>
    <source>
        <strain evidence="1 2">DSM 28229</strain>
    </source>
</reference>
<sequence length="157" mass="18372">MKKFVLAIFSLLFFITACGPKEVPSIPLKELDPATKYRGELIMSELVKLNRKEITIQDFRAQKFVTPMVHAGIQHPRGVYRQMPDVMDMVLGEMGNYKLFKALRMDNEITRLRFKVDFSKKKNEFVEVSLDLNLNNDLARIYLIVKRGNEWVNLLEY</sequence>
<gene>
    <name evidence="1" type="ORF">BC781_109193</name>
</gene>
<dbReference type="OrthoDB" id="1493099at2"/>
<dbReference type="RefSeq" id="WP_109622657.1">
    <property type="nucleotide sequence ID" value="NZ_QGDO01000009.1"/>
</dbReference>
<dbReference type="AlphaFoldDB" id="A0A315Z183"/>
<comment type="caution">
    <text evidence="1">The sequence shown here is derived from an EMBL/GenBank/DDBJ whole genome shotgun (WGS) entry which is preliminary data.</text>
</comment>
<dbReference type="EMBL" id="QGDO01000009">
    <property type="protein sequence ID" value="PWJ36174.1"/>
    <property type="molecule type" value="Genomic_DNA"/>
</dbReference>
<dbReference type="Proteomes" id="UP000245535">
    <property type="component" value="Unassembled WGS sequence"/>
</dbReference>
<organism evidence="1 2">
    <name type="scientific">Sediminitomix flava</name>
    <dbReference type="NCBI Taxonomy" id="379075"/>
    <lineage>
        <taxon>Bacteria</taxon>
        <taxon>Pseudomonadati</taxon>
        <taxon>Bacteroidota</taxon>
        <taxon>Cytophagia</taxon>
        <taxon>Cytophagales</taxon>
        <taxon>Flammeovirgaceae</taxon>
        <taxon>Sediminitomix</taxon>
    </lineage>
</organism>
<accession>A0A315Z183</accession>
<evidence type="ECO:0000313" key="2">
    <source>
        <dbReference type="Proteomes" id="UP000245535"/>
    </source>
</evidence>
<name>A0A315Z183_SEDFL</name>
<proteinExistence type="predicted"/>